<reference evidence="2" key="1">
    <citation type="journal article" date="2020" name="Nature">
        <title>Giant virus diversity and host interactions through global metagenomics.</title>
        <authorList>
            <person name="Schulz F."/>
            <person name="Roux S."/>
            <person name="Paez-Espino D."/>
            <person name="Jungbluth S."/>
            <person name="Walsh D.A."/>
            <person name="Denef V.J."/>
            <person name="McMahon K.D."/>
            <person name="Konstantinidis K.T."/>
            <person name="Eloe-Fadrosh E.A."/>
            <person name="Kyrpides N.C."/>
            <person name="Woyke T."/>
        </authorList>
    </citation>
    <scope>NUCLEOTIDE SEQUENCE</scope>
    <source>
        <strain evidence="2">GVMAG-S-1021933-23</strain>
    </source>
</reference>
<feature type="domain" description="Calcineurin-like phosphoesterase" evidence="1">
    <location>
        <begin position="3"/>
        <end position="232"/>
    </location>
</feature>
<sequence length="265" mass="31873">MVKFRIMSDLHLEFYKRPIKLLNQIKFTEDDINTYLILAGDIGIPIKRISDKRKKFFSVKKINQNYVEFLTLIRQKFKGVIMIIGNHEYYKCLESGLSMYQIDEIIRDICLDLDIIFLQKEFVQIEDIKIYGCTLFSDISREDSLIMNDYNYITNNYQETRKIFKDHFNWLKTIRKNNPEEKIILITHHLITKNLIHEKNKNSEGNTAYYTEIIDELDQSIDYVFSGHSHEYAEYFQNNIKCYLNPMGYPQEKRDTQFKLFYIDL</sequence>
<dbReference type="Pfam" id="PF00149">
    <property type="entry name" value="Metallophos"/>
    <property type="match status" value="1"/>
</dbReference>
<dbReference type="PANTHER" id="PTHR37844">
    <property type="entry name" value="SER/THR PROTEIN PHOSPHATASE SUPERFAMILY (AFU_ORTHOLOGUE AFUA_1G14840)"/>
    <property type="match status" value="1"/>
</dbReference>
<dbReference type="Gene3D" id="3.60.21.10">
    <property type="match status" value="1"/>
</dbReference>
<evidence type="ECO:0000259" key="1">
    <source>
        <dbReference type="Pfam" id="PF00149"/>
    </source>
</evidence>
<protein>
    <recommendedName>
        <fullName evidence="1">Calcineurin-like phosphoesterase domain-containing protein</fullName>
    </recommendedName>
</protein>
<organism evidence="2">
    <name type="scientific">viral metagenome</name>
    <dbReference type="NCBI Taxonomy" id="1070528"/>
    <lineage>
        <taxon>unclassified sequences</taxon>
        <taxon>metagenomes</taxon>
        <taxon>organismal metagenomes</taxon>
    </lineage>
</organism>
<evidence type="ECO:0000313" key="2">
    <source>
        <dbReference type="EMBL" id="QHS78247.1"/>
    </source>
</evidence>
<dbReference type="InterPro" id="IPR004843">
    <property type="entry name" value="Calcineurin-like_PHP"/>
</dbReference>
<dbReference type="SUPFAM" id="SSF56300">
    <property type="entry name" value="Metallo-dependent phosphatases"/>
    <property type="match status" value="1"/>
</dbReference>
<dbReference type="GO" id="GO:0016787">
    <property type="term" value="F:hydrolase activity"/>
    <property type="evidence" value="ECO:0007669"/>
    <property type="project" value="InterPro"/>
</dbReference>
<proteinExistence type="predicted"/>
<accession>A0A6C0AEP5</accession>
<dbReference type="AlphaFoldDB" id="A0A6C0AEP5"/>
<dbReference type="PANTHER" id="PTHR37844:SF2">
    <property type="entry name" value="SER_THR PROTEIN PHOSPHATASE SUPERFAMILY (AFU_ORTHOLOGUE AFUA_1G14840)"/>
    <property type="match status" value="1"/>
</dbReference>
<dbReference type="InterPro" id="IPR029052">
    <property type="entry name" value="Metallo-depent_PP-like"/>
</dbReference>
<name>A0A6C0AEP5_9ZZZZ</name>
<dbReference type="EMBL" id="MN740595">
    <property type="protein sequence ID" value="QHS78247.1"/>
    <property type="molecule type" value="Genomic_DNA"/>
</dbReference>